<dbReference type="EMBL" id="CH473988">
    <property type="protein sequence ID" value="EDL96793.1"/>
    <property type="molecule type" value="Genomic_DNA"/>
</dbReference>
<evidence type="ECO:0000313" key="2">
    <source>
        <dbReference type="EMBL" id="EDL96793.1"/>
    </source>
</evidence>
<protein>
    <submittedName>
        <fullName evidence="2">RCG61063, isoform CRA_b</fullName>
    </submittedName>
</protein>
<dbReference type="AlphaFoldDB" id="A6JJC7"/>
<evidence type="ECO:0000256" key="1">
    <source>
        <dbReference type="SAM" id="MobiDB-lite"/>
    </source>
</evidence>
<feature type="region of interest" description="Disordered" evidence="1">
    <location>
        <begin position="49"/>
        <end position="70"/>
    </location>
</feature>
<organism evidence="2 3">
    <name type="scientific">Rattus norvegicus</name>
    <name type="common">Rat</name>
    <dbReference type="NCBI Taxonomy" id="10116"/>
    <lineage>
        <taxon>Eukaryota</taxon>
        <taxon>Metazoa</taxon>
        <taxon>Chordata</taxon>
        <taxon>Craniata</taxon>
        <taxon>Vertebrata</taxon>
        <taxon>Euteleostomi</taxon>
        <taxon>Mammalia</taxon>
        <taxon>Eutheria</taxon>
        <taxon>Euarchontoglires</taxon>
        <taxon>Glires</taxon>
        <taxon>Rodentia</taxon>
        <taxon>Myomorpha</taxon>
        <taxon>Muroidea</taxon>
        <taxon>Muridae</taxon>
        <taxon>Murinae</taxon>
        <taxon>Rattus</taxon>
    </lineage>
</organism>
<proteinExistence type="predicted"/>
<evidence type="ECO:0000313" key="3">
    <source>
        <dbReference type="Proteomes" id="UP000234681"/>
    </source>
</evidence>
<gene>
    <name evidence="2" type="ORF">rCG_61063</name>
</gene>
<sequence>MRRESPDTLQNRVLGFWIMRMVGTKRLGTADKSRRMCSLENSGLSLSIKHTSSTESAVTPPTAFPMPKPTQMQKQLCTFPKGGKHFSF</sequence>
<dbReference type="Proteomes" id="UP000234681">
    <property type="component" value="Chromosome 20"/>
</dbReference>
<name>A6JJC7_RAT</name>
<feature type="compositionally biased region" description="Polar residues" evidence="1">
    <location>
        <begin position="49"/>
        <end position="59"/>
    </location>
</feature>
<reference evidence="3" key="1">
    <citation type="submission" date="2005-09" db="EMBL/GenBank/DDBJ databases">
        <authorList>
            <person name="Mural R.J."/>
            <person name="Li P.W."/>
            <person name="Adams M.D."/>
            <person name="Amanatides P.G."/>
            <person name="Baden-Tillson H."/>
            <person name="Barnstead M."/>
            <person name="Chin S.H."/>
            <person name="Dew I."/>
            <person name="Evans C.A."/>
            <person name="Ferriera S."/>
            <person name="Flanigan M."/>
            <person name="Fosler C."/>
            <person name="Glodek A."/>
            <person name="Gu Z."/>
            <person name="Holt R.A."/>
            <person name="Jennings D."/>
            <person name="Kraft C.L."/>
            <person name="Lu F."/>
            <person name="Nguyen T."/>
            <person name="Nusskern D.R."/>
            <person name="Pfannkoch C.M."/>
            <person name="Sitter C."/>
            <person name="Sutton G.G."/>
            <person name="Venter J.C."/>
            <person name="Wang Z."/>
            <person name="Woodage T."/>
            <person name="Zheng X.H."/>
            <person name="Zhong F."/>
        </authorList>
    </citation>
    <scope>NUCLEOTIDE SEQUENCE [LARGE SCALE GENOMIC DNA]</scope>
    <source>
        <strain>BN</strain>
        <strain evidence="3">Sprague-Dawley</strain>
    </source>
</reference>
<accession>A6JJC7</accession>